<dbReference type="EMBL" id="SRLS01000002">
    <property type="protein sequence ID" value="TGE19146.1"/>
    <property type="molecule type" value="Genomic_DNA"/>
</dbReference>
<dbReference type="AlphaFoldDB" id="A0A380FXY7"/>
<dbReference type="Proteomes" id="UP000254047">
    <property type="component" value="Unassembled WGS sequence"/>
</dbReference>
<feature type="binding site" evidence="5">
    <location>
        <position position="242"/>
    </location>
    <ligand>
        <name>Mn(2+)</name>
        <dbReference type="ChEBI" id="CHEBI:29035"/>
        <label>2</label>
    </ligand>
</feature>
<keyword evidence="2 5" id="KW-0378">Hydrolase</keyword>
<evidence type="ECO:0000256" key="2">
    <source>
        <dbReference type="ARBA" id="ARBA00022801"/>
    </source>
</evidence>
<evidence type="ECO:0000256" key="4">
    <source>
        <dbReference type="ARBA" id="ARBA00023211"/>
    </source>
</evidence>
<feature type="binding site" evidence="7">
    <location>
        <position position="157"/>
    </location>
    <ligand>
        <name>Mn(2+)</name>
        <dbReference type="ChEBI" id="CHEBI:29035"/>
        <label>1</label>
    </ligand>
</feature>
<feature type="binding site" evidence="5 7">
    <location>
        <position position="159"/>
    </location>
    <ligand>
        <name>Mn(2+)</name>
        <dbReference type="ChEBI" id="CHEBI:29035"/>
        <label>1</label>
    </ligand>
</feature>
<dbReference type="OrthoDB" id="9788689at2"/>
<dbReference type="PIRSF" id="PIRSF036979">
    <property type="entry name" value="Arginase"/>
    <property type="match status" value="1"/>
</dbReference>
<dbReference type="InterPro" id="IPR023696">
    <property type="entry name" value="Ureohydrolase_dom_sf"/>
</dbReference>
<organism evidence="9 11">
    <name type="scientific">Staphylococcus petrasii</name>
    <dbReference type="NCBI Taxonomy" id="1276936"/>
    <lineage>
        <taxon>Bacteria</taxon>
        <taxon>Bacillati</taxon>
        <taxon>Bacillota</taxon>
        <taxon>Bacilli</taxon>
        <taxon>Bacillales</taxon>
        <taxon>Staphylococcaceae</taxon>
        <taxon>Staphylococcus</taxon>
    </lineage>
</organism>
<dbReference type="GO" id="GO:0008783">
    <property type="term" value="F:agmatinase activity"/>
    <property type="evidence" value="ECO:0007669"/>
    <property type="project" value="TreeGrafter"/>
</dbReference>
<dbReference type="GO" id="GO:0019556">
    <property type="term" value="P:L-histidine catabolic process to glutamate and formamide"/>
    <property type="evidence" value="ECO:0007669"/>
    <property type="project" value="UniProtKB-UniRule"/>
</dbReference>
<evidence type="ECO:0000256" key="7">
    <source>
        <dbReference type="PIRSR" id="PIRSR036979-1"/>
    </source>
</evidence>
<dbReference type="GO" id="GO:0019557">
    <property type="term" value="P:L-histidine catabolic process to glutamate and formate"/>
    <property type="evidence" value="ECO:0007669"/>
    <property type="project" value="UniProtKB-UniPathway"/>
</dbReference>
<evidence type="ECO:0000313" key="11">
    <source>
        <dbReference type="Proteomes" id="UP000254047"/>
    </source>
</evidence>
<dbReference type="GO" id="GO:0033389">
    <property type="term" value="P:putrescine biosynthetic process from arginine, via agmatine"/>
    <property type="evidence" value="ECO:0007669"/>
    <property type="project" value="TreeGrafter"/>
</dbReference>
<evidence type="ECO:0000256" key="6">
    <source>
        <dbReference type="NCBIfam" id="TIGR01227"/>
    </source>
</evidence>
<evidence type="ECO:0000256" key="1">
    <source>
        <dbReference type="ARBA" id="ARBA00022723"/>
    </source>
</evidence>
<keyword evidence="1 5" id="KW-0479">Metal-binding</keyword>
<keyword evidence="4 5" id="KW-0464">Manganese</keyword>
<dbReference type="InterPro" id="IPR006035">
    <property type="entry name" value="Ureohydrolase"/>
</dbReference>
<feature type="binding site" evidence="5 7">
    <location>
        <position position="130"/>
    </location>
    <ligand>
        <name>Mn(2+)</name>
        <dbReference type="ChEBI" id="CHEBI:29035"/>
        <label>1</label>
    </ligand>
</feature>
<dbReference type="GO" id="GO:0050415">
    <property type="term" value="F:formimidoylglutamase activity"/>
    <property type="evidence" value="ECO:0007669"/>
    <property type="project" value="UniProtKB-UniRule"/>
</dbReference>
<gene>
    <name evidence="5 9" type="primary">hutG</name>
    <name evidence="10" type="ORF">BJR09_01845</name>
    <name evidence="9" type="ORF">NCTC13830_00692</name>
</gene>
<dbReference type="Gene3D" id="3.40.800.10">
    <property type="entry name" value="Ureohydrolase domain"/>
    <property type="match status" value="1"/>
</dbReference>
<comment type="similarity">
    <text evidence="5 8">Belongs to the arginase family.</text>
</comment>
<proteinExistence type="inferred from homology"/>
<dbReference type="PROSITE" id="PS51409">
    <property type="entry name" value="ARGINASE_2"/>
    <property type="match status" value="1"/>
</dbReference>
<comment type="pathway">
    <text evidence="5">Amino-acid degradation; L-histidine degradation into L-glutamate; L-glutamate from N-formimidoyl-L-glutamate (hydrolase route): step 1/1.</text>
</comment>
<dbReference type="EC" id="3.5.3.8" evidence="5 6"/>
<name>A0A380FXY7_9STAP</name>
<dbReference type="NCBIfam" id="TIGR01227">
    <property type="entry name" value="hutG"/>
    <property type="match status" value="1"/>
</dbReference>
<dbReference type="UniPathway" id="UPA00379">
    <property type="reaction ID" value="UER00552"/>
</dbReference>
<feature type="binding site" evidence="7">
    <location>
        <position position="244"/>
    </location>
    <ligand>
        <name>Mn(2+)</name>
        <dbReference type="ChEBI" id="CHEBI:29035"/>
        <label>1</label>
    </ligand>
</feature>
<feature type="binding site" evidence="5 7">
    <location>
        <position position="155"/>
    </location>
    <ligand>
        <name>Mn(2+)</name>
        <dbReference type="ChEBI" id="CHEBI:29035"/>
        <label>1</label>
    </ligand>
</feature>
<dbReference type="GO" id="GO:0030145">
    <property type="term" value="F:manganese ion binding"/>
    <property type="evidence" value="ECO:0007669"/>
    <property type="project" value="UniProtKB-UniRule"/>
</dbReference>
<dbReference type="PANTHER" id="PTHR11358:SF35">
    <property type="entry name" value="FORMIMIDOYLGLUTAMASE"/>
    <property type="match status" value="1"/>
</dbReference>
<evidence type="ECO:0000256" key="3">
    <source>
        <dbReference type="ARBA" id="ARBA00022808"/>
    </source>
</evidence>
<comment type="catalytic activity">
    <reaction evidence="5">
        <text>N-formimidoyl-L-glutamate + H2O = formamide + L-glutamate</text>
        <dbReference type="Rhea" id="RHEA:22492"/>
        <dbReference type="ChEBI" id="CHEBI:15377"/>
        <dbReference type="ChEBI" id="CHEBI:16397"/>
        <dbReference type="ChEBI" id="CHEBI:29985"/>
        <dbReference type="ChEBI" id="CHEBI:58928"/>
        <dbReference type="EC" id="3.5.3.8"/>
    </reaction>
</comment>
<dbReference type="Proteomes" id="UP000297598">
    <property type="component" value="Unassembled WGS sequence"/>
</dbReference>
<reference evidence="10 12" key="2">
    <citation type="submission" date="2019-04" db="EMBL/GenBank/DDBJ databases">
        <title>Genomic characterization of Staphylococcus petrasii strains.</title>
        <authorList>
            <person name="Vrbovska V."/>
            <person name="Kovarovic V."/>
            <person name="Maslanova I."/>
            <person name="Indrakova A."/>
            <person name="Petras P."/>
            <person name="Sedo O."/>
            <person name="Svec P."/>
            <person name="Fisarova L."/>
            <person name="Sedlacek I."/>
            <person name="Doskar J."/>
            <person name="Pantucek R."/>
        </authorList>
    </citation>
    <scope>NUCLEOTIDE SEQUENCE [LARGE SCALE GENOMIC DNA]</scope>
    <source>
        <strain evidence="10 12">P5404</strain>
    </source>
</reference>
<dbReference type="EMBL" id="UHDO01000001">
    <property type="protein sequence ID" value="SUM43167.1"/>
    <property type="molecule type" value="Genomic_DNA"/>
</dbReference>
<protein>
    <recommendedName>
        <fullName evidence="5 6">Formimidoylglutamase</fullName>
        <ecNumber evidence="5 6">3.5.3.8</ecNumber>
    </recommendedName>
    <alternativeName>
        <fullName evidence="5">Formiminoglutamase</fullName>
    </alternativeName>
    <alternativeName>
        <fullName evidence="5">Formiminoglutamate hydrolase</fullName>
    </alternativeName>
</protein>
<feature type="binding site" evidence="5">
    <location>
        <position position="244"/>
    </location>
    <ligand>
        <name>Mn(2+)</name>
        <dbReference type="ChEBI" id="CHEBI:29035"/>
        <label>2</label>
    </ligand>
</feature>
<evidence type="ECO:0000313" key="12">
    <source>
        <dbReference type="Proteomes" id="UP000297598"/>
    </source>
</evidence>
<dbReference type="PANTHER" id="PTHR11358">
    <property type="entry name" value="ARGINASE/AGMATINASE"/>
    <property type="match status" value="1"/>
</dbReference>
<reference evidence="9 11" key="1">
    <citation type="submission" date="2018-06" db="EMBL/GenBank/DDBJ databases">
        <authorList>
            <consortium name="Pathogen Informatics"/>
            <person name="Doyle S."/>
        </authorList>
    </citation>
    <scope>NUCLEOTIDE SEQUENCE [LARGE SCALE GENOMIC DNA]</scope>
    <source>
        <strain evidence="9 11">NCTC13830</strain>
    </source>
</reference>
<evidence type="ECO:0000313" key="10">
    <source>
        <dbReference type="EMBL" id="TGE19146.1"/>
    </source>
</evidence>
<accession>A0A380FXY7</accession>
<feature type="binding site" evidence="5">
    <location>
        <position position="157"/>
    </location>
    <ligand>
        <name>Mn(2+)</name>
        <dbReference type="ChEBI" id="CHEBI:29035"/>
        <label>2</label>
    </ligand>
</feature>
<dbReference type="RefSeq" id="WP_103298622.1">
    <property type="nucleotide sequence ID" value="NZ_AP040368.1"/>
</dbReference>
<comment type="cofactor">
    <cofactor evidence="5 7">
        <name>Mn(2+)</name>
        <dbReference type="ChEBI" id="CHEBI:29035"/>
    </cofactor>
    <text evidence="5 7">Binds 2 manganese ions per subunit.</text>
</comment>
<keyword evidence="3 5" id="KW-0369">Histidine metabolism</keyword>
<comment type="function">
    <text evidence="5">Catalyzes the conversion of N-formimidoyl-L-glutamate to L-glutamate and formamide.</text>
</comment>
<evidence type="ECO:0000313" key="9">
    <source>
        <dbReference type="EMBL" id="SUM43167.1"/>
    </source>
</evidence>
<dbReference type="CDD" id="cd09988">
    <property type="entry name" value="Formimidoylglutamase"/>
    <property type="match status" value="1"/>
</dbReference>
<keyword evidence="12" id="KW-1185">Reference proteome</keyword>
<dbReference type="Pfam" id="PF00491">
    <property type="entry name" value="Arginase"/>
    <property type="match status" value="1"/>
</dbReference>
<feature type="binding site" evidence="5 7">
    <location>
        <position position="242"/>
    </location>
    <ligand>
        <name>Mn(2+)</name>
        <dbReference type="ChEBI" id="CHEBI:29035"/>
        <label>1</label>
    </ligand>
</feature>
<evidence type="ECO:0000256" key="5">
    <source>
        <dbReference type="HAMAP-Rule" id="MF_00737"/>
    </source>
</evidence>
<dbReference type="SUPFAM" id="SSF52768">
    <property type="entry name" value="Arginase/deacetylase"/>
    <property type="match status" value="1"/>
</dbReference>
<sequence length="311" mass="34670">MYTLGNPKLWTGRIDSETDPKQFRHFQTVKFANLEKMDMNDDKSGVGLLGYAVDKGIELNKGRVGAKKGPDAVKREFAKLPDLSECEALIDYGNVEYEDGELSETQQEMAKLSAQVIKNHNQTFLIGGGHDIAYAQYLATREVYPDASIGIINIDAHFDTRPDEAPTSGTMFRQILDEDEHADYLVLGLAQGGNTRALYDYADEKGIIYVYADELLHQVSPTIKDKIERFMHDHDTIMFTICMDVVDSAFAPGVSSPSVLGLYPHSVFDIGKRVILSEKVSSISIAETNPDYDVDDRTSRLAANLIHHFLV</sequence>
<feature type="binding site" evidence="5">
    <location>
        <position position="155"/>
    </location>
    <ligand>
        <name>Mn(2+)</name>
        <dbReference type="ChEBI" id="CHEBI:29035"/>
        <label>2</label>
    </ligand>
</feature>
<dbReference type="InterPro" id="IPR005923">
    <property type="entry name" value="HutG"/>
</dbReference>
<evidence type="ECO:0000256" key="8">
    <source>
        <dbReference type="PROSITE-ProRule" id="PRU00742"/>
    </source>
</evidence>
<dbReference type="HAMAP" id="MF_00737">
    <property type="entry name" value="Formimidoylglutam"/>
    <property type="match status" value="1"/>
</dbReference>